<organism evidence="1 2">
    <name type="scientific">Pyrococcus horikoshii (strain ATCC 700860 / DSM 12428 / JCM 9974 / NBRC 100139 / OT-3)</name>
    <dbReference type="NCBI Taxonomy" id="70601"/>
    <lineage>
        <taxon>Archaea</taxon>
        <taxon>Methanobacteriati</taxon>
        <taxon>Methanobacteriota</taxon>
        <taxon>Thermococci</taxon>
        <taxon>Thermococcales</taxon>
        <taxon>Thermococcaceae</taxon>
        <taxon>Pyrococcus</taxon>
    </lineage>
</organism>
<reference evidence="1 2" key="1">
    <citation type="journal article" date="1998" name="DNA Res.">
        <title>Complete sequence and gene organization of the genome of a hyper-thermophilic archaebacterium, Pyrococcus horikoshii OT3.</title>
        <authorList>
            <person name="Kawarabayasi Y."/>
            <person name="Sawada M."/>
            <person name="Horikawa H."/>
            <person name="Haikawa Y."/>
            <person name="Hino Y."/>
            <person name="Yamamoto S."/>
            <person name="Sekine M."/>
            <person name="Baba S."/>
            <person name="Kosugi H."/>
            <person name="Hosoyama A."/>
            <person name="Nagai Y."/>
            <person name="Sakai M."/>
            <person name="Ogura K."/>
            <person name="Otuka R."/>
            <person name="Nakazawa H."/>
            <person name="Takamiya M."/>
            <person name="Ohfuku Y."/>
            <person name="Funahashi T."/>
            <person name="Tanaka T."/>
            <person name="Kudoh Y."/>
            <person name="Yamazaki J."/>
            <person name="Kushida N."/>
            <person name="Oguchi A."/>
            <person name="Aoki K."/>
            <person name="Nakamura Y."/>
            <person name="Robb T.F."/>
            <person name="Horikoshi K."/>
            <person name="Masuchi Y."/>
            <person name="Shizuya H."/>
            <person name="Kikuchi H."/>
        </authorList>
    </citation>
    <scope>NUCLEOTIDE SEQUENCE [LARGE SCALE GENOMIC DNA]</scope>
    <source>
        <strain evidence="2">ATCC 700860 / DSM 12428 / JCM 9974 / NBRC 100139 / OT-3</strain>
    </source>
</reference>
<dbReference type="Proteomes" id="UP000000752">
    <property type="component" value="Chromosome"/>
</dbReference>
<sequence length="57" mass="7033">MEEILQSIDEDTKRKFSKAPGYTLEYILHALEWIFEQEYRLKRDTKVENWHIRCSLM</sequence>
<name>O73998_PYRHO</name>
<dbReference type="PIR" id="D71096">
    <property type="entry name" value="D71096"/>
</dbReference>
<evidence type="ECO:0000313" key="2">
    <source>
        <dbReference type="Proteomes" id="UP000000752"/>
    </source>
</evidence>
<evidence type="ECO:0000313" key="1">
    <source>
        <dbReference type="EMBL" id="BAA30130.1"/>
    </source>
</evidence>
<proteinExistence type="predicted"/>
<dbReference type="GeneID" id="69053226"/>
<dbReference type="AlphaFoldDB" id="O73998"/>
<dbReference type="EnsemblBacteria" id="BAA30130">
    <property type="protein sequence ID" value="BAA30130"/>
    <property type="gene ID" value="BAA30130"/>
</dbReference>
<keyword evidence="2" id="KW-1185">Reference proteome</keyword>
<accession>O73998</accession>
<gene>
    <name evidence="1" type="ORF">PHS030</name>
</gene>
<protein>
    <submittedName>
        <fullName evidence="1">Uncharacterized protein</fullName>
    </submittedName>
</protein>
<dbReference type="KEGG" id="pho:PHS030"/>
<dbReference type="RefSeq" id="WP_010885120.1">
    <property type="nucleotide sequence ID" value="NC_000961.1"/>
</dbReference>
<dbReference type="EMBL" id="BA000001">
    <property type="protein sequence ID" value="BAA30130.1"/>
    <property type="molecule type" value="Genomic_DNA"/>
</dbReference>